<comment type="similarity">
    <text evidence="2">Belongs to the bacterial phospholipase C family.</text>
</comment>
<dbReference type="InterPro" id="IPR006311">
    <property type="entry name" value="TAT_signal"/>
</dbReference>
<keyword evidence="4" id="KW-0134">Cell wall</keyword>
<feature type="region of interest" description="Disordered" evidence="8">
    <location>
        <begin position="523"/>
        <end position="563"/>
    </location>
</feature>
<dbReference type="EMBL" id="JAROCB010000001">
    <property type="protein sequence ID" value="MDN4596431.1"/>
    <property type="molecule type" value="Genomic_DNA"/>
</dbReference>
<evidence type="ECO:0000256" key="1">
    <source>
        <dbReference type="ARBA" id="ARBA00004191"/>
    </source>
</evidence>
<evidence type="ECO:0000256" key="7">
    <source>
        <dbReference type="ARBA" id="ARBA00048421"/>
    </source>
</evidence>
<keyword evidence="10" id="KW-1185">Reference proteome</keyword>
<dbReference type="Gene3D" id="3.40.720.10">
    <property type="entry name" value="Alkaline Phosphatase, subunit A"/>
    <property type="match status" value="2"/>
</dbReference>
<keyword evidence="6" id="KW-0843">Virulence</keyword>
<evidence type="ECO:0000256" key="8">
    <source>
        <dbReference type="SAM" id="MobiDB-lite"/>
    </source>
</evidence>
<proteinExistence type="inferred from homology"/>
<keyword evidence="4" id="KW-0964">Secreted</keyword>
<organism evidence="9 10">
    <name type="scientific">Leifsonia virtsii</name>
    <dbReference type="NCBI Taxonomy" id="3035915"/>
    <lineage>
        <taxon>Bacteria</taxon>
        <taxon>Bacillati</taxon>
        <taxon>Actinomycetota</taxon>
        <taxon>Actinomycetes</taxon>
        <taxon>Micrococcales</taxon>
        <taxon>Microbacteriaceae</taxon>
        <taxon>Leifsonia</taxon>
    </lineage>
</organism>
<dbReference type="Pfam" id="PF04185">
    <property type="entry name" value="Phosphoesterase"/>
    <property type="match status" value="2"/>
</dbReference>
<dbReference type="InterPro" id="IPR017850">
    <property type="entry name" value="Alkaline_phosphatase_core_sf"/>
</dbReference>
<feature type="compositionally biased region" description="Low complexity" evidence="8">
    <location>
        <begin position="16"/>
        <end position="32"/>
    </location>
</feature>
<dbReference type="PROSITE" id="PS51318">
    <property type="entry name" value="TAT"/>
    <property type="match status" value="1"/>
</dbReference>
<comment type="caution">
    <text evidence="9">The sequence shown here is derived from an EMBL/GenBank/DDBJ whole genome shotgun (WGS) entry which is preliminary data.</text>
</comment>
<evidence type="ECO:0000313" key="10">
    <source>
        <dbReference type="Proteomes" id="UP001174210"/>
    </source>
</evidence>
<dbReference type="InterPro" id="IPR007312">
    <property type="entry name" value="Phosphoesterase"/>
</dbReference>
<comment type="subcellular location">
    <subcellularLocation>
        <location evidence="1">Secreted</location>
        <location evidence="1">Cell wall</location>
    </subcellularLocation>
</comment>
<evidence type="ECO:0000256" key="6">
    <source>
        <dbReference type="ARBA" id="ARBA00023026"/>
    </source>
</evidence>
<sequence>MRSDDDHPAVPGPGAPSGEAAGETAGEPGRPGASRRSFLKGAGLVAAGAVTGGAAGGAAGAAFGSAAGQTAPTADESGEEYPPLPPRAGGPGFDHLVVLMYENRSFDNLLGLLYDEENLPEGRRFEGLAFGDYSNPDPAGGPDIPAHAYDGTTDFIMRQPSPDPGEVYPHVNTQLYEVVDPPSNADARLRQMLPPYNAPAAGAKPTMRGFVRDYIGVLRKDTGQEPTTDQYRRIMGGFTPEMLPVFSTLARQFAVYDHWHCAVPSQTFCNRSFFHASTSHGYVDNGGAEGPGKWFDPKNDSPTIFNRLEEAGRSWRVYFDDRQLISLTGFIHAPALQPYWKTHFRTMTQFYTDVAEGTLPDYAFVEPRLLYDHNDMHPPGGPMTEEEVAGDIVVGGAISDVRAGDLLLHRVYSAIRSARSAKGSNALNTMLLVTFDEHGGTYDHVAPGAATPPDDSGPGENGFGFDRLGVRVPAIAISAYTARNTIIHEEMHHSAVVATLSKKYGLKHLTERDRGARTIDNAINRTAPRQPGTWPDTHPQYLPPNPEADAPAPQDEDRPLSPPGVGLVGLLMARYGEPGAPVPATYKQAYEAVNRLGRGLFGSS</sequence>
<feature type="region of interest" description="Disordered" evidence="8">
    <location>
        <begin position="1"/>
        <end position="36"/>
    </location>
</feature>
<protein>
    <recommendedName>
        <fullName evidence="3">phospholipase C</fullName>
        <ecNumber evidence="3">3.1.4.3</ecNumber>
    </recommendedName>
</protein>
<name>A0ABT8IVG8_9MICO</name>
<reference evidence="9" key="1">
    <citation type="submission" date="2023-03" db="EMBL/GenBank/DDBJ databases">
        <title>MT1 and MT2 Draft Genomes of Novel Species.</title>
        <authorList>
            <person name="Venkateswaran K."/>
        </authorList>
    </citation>
    <scope>NUCLEOTIDE SEQUENCE</scope>
    <source>
        <strain evidence="9">F6_8S_P_1A</strain>
    </source>
</reference>
<evidence type="ECO:0000256" key="4">
    <source>
        <dbReference type="ARBA" id="ARBA00022512"/>
    </source>
</evidence>
<evidence type="ECO:0000313" key="9">
    <source>
        <dbReference type="EMBL" id="MDN4596431.1"/>
    </source>
</evidence>
<feature type="region of interest" description="Disordered" evidence="8">
    <location>
        <begin position="68"/>
        <end position="89"/>
    </location>
</feature>
<dbReference type="PANTHER" id="PTHR31956">
    <property type="entry name" value="NON-SPECIFIC PHOSPHOLIPASE C4-RELATED"/>
    <property type="match status" value="1"/>
</dbReference>
<keyword evidence="5" id="KW-0378">Hydrolase</keyword>
<accession>A0ABT8IVG8</accession>
<dbReference type="EC" id="3.1.4.3" evidence="3"/>
<dbReference type="PANTHER" id="PTHR31956:SF1">
    <property type="entry name" value="NON-SPECIFIC PHOSPHOLIPASE C1"/>
    <property type="match status" value="1"/>
</dbReference>
<gene>
    <name evidence="9" type="ORF">P5G59_04710</name>
</gene>
<comment type="catalytic activity">
    <reaction evidence="7">
        <text>a 1,2-diacyl-sn-glycero-3-phosphocholine + H2O = phosphocholine + a 1,2-diacyl-sn-glycerol + H(+)</text>
        <dbReference type="Rhea" id="RHEA:10604"/>
        <dbReference type="ChEBI" id="CHEBI:15377"/>
        <dbReference type="ChEBI" id="CHEBI:15378"/>
        <dbReference type="ChEBI" id="CHEBI:17815"/>
        <dbReference type="ChEBI" id="CHEBI:57643"/>
        <dbReference type="ChEBI" id="CHEBI:295975"/>
        <dbReference type="EC" id="3.1.4.3"/>
    </reaction>
    <physiologicalReaction direction="left-to-right" evidence="7">
        <dbReference type="Rhea" id="RHEA:10605"/>
    </physiologicalReaction>
</comment>
<dbReference type="Proteomes" id="UP001174210">
    <property type="component" value="Unassembled WGS sequence"/>
</dbReference>
<dbReference type="RefSeq" id="WP_301216481.1">
    <property type="nucleotide sequence ID" value="NZ_JAROCB010000001.1"/>
</dbReference>
<evidence type="ECO:0000256" key="2">
    <source>
        <dbReference type="ARBA" id="ARBA00009717"/>
    </source>
</evidence>
<evidence type="ECO:0000256" key="5">
    <source>
        <dbReference type="ARBA" id="ARBA00022801"/>
    </source>
</evidence>
<evidence type="ECO:0000256" key="3">
    <source>
        <dbReference type="ARBA" id="ARBA00012018"/>
    </source>
</evidence>